<comment type="caution">
    <text evidence="4">The sequence shown here is derived from an EMBL/GenBank/DDBJ whole genome shotgun (WGS) entry which is preliminary data.</text>
</comment>
<name>A0ABR6ZGE9_9BURK</name>
<dbReference type="InterPro" id="IPR050832">
    <property type="entry name" value="Bact_Acetyltransf"/>
</dbReference>
<accession>A0ABR6ZGE9</accession>
<dbReference type="InterPro" id="IPR016181">
    <property type="entry name" value="Acyl_CoA_acyltransferase"/>
</dbReference>
<keyword evidence="1" id="KW-0808">Transferase</keyword>
<dbReference type="Gene3D" id="3.40.630.30">
    <property type="match status" value="1"/>
</dbReference>
<dbReference type="CDD" id="cd04301">
    <property type="entry name" value="NAT_SF"/>
    <property type="match status" value="1"/>
</dbReference>
<dbReference type="InterPro" id="IPR000182">
    <property type="entry name" value="GNAT_dom"/>
</dbReference>
<dbReference type="PROSITE" id="PS51186">
    <property type="entry name" value="GNAT"/>
    <property type="match status" value="1"/>
</dbReference>
<dbReference type="Pfam" id="PF00583">
    <property type="entry name" value="Acetyltransf_1"/>
    <property type="match status" value="1"/>
</dbReference>
<reference evidence="4 5" key="1">
    <citation type="submission" date="2020-08" db="EMBL/GenBank/DDBJ databases">
        <title>Novel species isolated from subtropical streams in China.</title>
        <authorList>
            <person name="Lu H."/>
        </authorList>
    </citation>
    <scope>NUCLEOTIDE SEQUENCE [LARGE SCALE GENOMIC DNA]</scope>
    <source>
        <strain evidence="4 5">NL8W</strain>
    </source>
</reference>
<dbReference type="PANTHER" id="PTHR43877">
    <property type="entry name" value="AMINOALKYLPHOSPHONATE N-ACETYLTRANSFERASE-RELATED-RELATED"/>
    <property type="match status" value="1"/>
</dbReference>
<gene>
    <name evidence="4" type="ORF">H8L47_24890</name>
</gene>
<keyword evidence="2" id="KW-0012">Acyltransferase</keyword>
<evidence type="ECO:0000256" key="1">
    <source>
        <dbReference type="ARBA" id="ARBA00022679"/>
    </source>
</evidence>
<evidence type="ECO:0000259" key="3">
    <source>
        <dbReference type="PROSITE" id="PS51186"/>
    </source>
</evidence>
<evidence type="ECO:0000256" key="2">
    <source>
        <dbReference type="ARBA" id="ARBA00023315"/>
    </source>
</evidence>
<dbReference type="Proteomes" id="UP000646911">
    <property type="component" value="Unassembled WGS sequence"/>
</dbReference>
<keyword evidence="5" id="KW-1185">Reference proteome</keyword>
<evidence type="ECO:0000313" key="5">
    <source>
        <dbReference type="Proteomes" id="UP000646911"/>
    </source>
</evidence>
<dbReference type="RefSeq" id="WP_186956385.1">
    <property type="nucleotide sequence ID" value="NZ_JACOFX010000019.1"/>
</dbReference>
<proteinExistence type="predicted"/>
<protein>
    <submittedName>
        <fullName evidence="4">GNAT family N-acetyltransferase</fullName>
    </submittedName>
</protein>
<evidence type="ECO:0000313" key="4">
    <source>
        <dbReference type="EMBL" id="MBC3910812.1"/>
    </source>
</evidence>
<organism evidence="4 5">
    <name type="scientific">Undibacterium umbellatum</name>
    <dbReference type="NCBI Taxonomy" id="2762300"/>
    <lineage>
        <taxon>Bacteria</taxon>
        <taxon>Pseudomonadati</taxon>
        <taxon>Pseudomonadota</taxon>
        <taxon>Betaproteobacteria</taxon>
        <taxon>Burkholderiales</taxon>
        <taxon>Oxalobacteraceae</taxon>
        <taxon>Undibacterium</taxon>
    </lineage>
</organism>
<sequence>MNTTSFFIRKAEASDASVLTVLILQVWLDTYVKQGISQTIADYVLSQLTTARTASYLAQTNTHILLAESNGHLVGYCQTSNGKRHAQVSAEHQAELDHLYIHPAFFGRGIARQLLTEAEAHLREQGVQQVWLTTWVGNDRARHFYPLAGYADIGETIFRMESEDIANRIFCKSL</sequence>
<feature type="domain" description="N-acetyltransferase" evidence="3">
    <location>
        <begin position="6"/>
        <end position="172"/>
    </location>
</feature>
<dbReference type="SUPFAM" id="SSF55729">
    <property type="entry name" value="Acyl-CoA N-acyltransferases (Nat)"/>
    <property type="match status" value="1"/>
</dbReference>
<dbReference type="EMBL" id="JACOFX010000019">
    <property type="protein sequence ID" value="MBC3910812.1"/>
    <property type="molecule type" value="Genomic_DNA"/>
</dbReference>